<evidence type="ECO:0000313" key="3">
    <source>
        <dbReference type="Proteomes" id="UP000295707"/>
    </source>
</evidence>
<comment type="caution">
    <text evidence="2">The sequence shown here is derived from an EMBL/GenBank/DDBJ whole genome shotgun (WGS) entry which is preliminary data.</text>
</comment>
<feature type="domain" description="GP-PDE" evidence="1">
    <location>
        <begin position="7"/>
        <end position="255"/>
    </location>
</feature>
<gene>
    <name evidence="2" type="ORF">DFR30_0595</name>
</gene>
<dbReference type="Pfam" id="PF03009">
    <property type="entry name" value="GDPD"/>
    <property type="match status" value="1"/>
</dbReference>
<reference evidence="2 3" key="1">
    <citation type="submission" date="2019-03" db="EMBL/GenBank/DDBJ databases">
        <title>Genomic Encyclopedia of Type Strains, Phase IV (KMG-IV): sequencing the most valuable type-strain genomes for metagenomic binning, comparative biology and taxonomic classification.</title>
        <authorList>
            <person name="Goeker M."/>
        </authorList>
    </citation>
    <scope>NUCLEOTIDE SEQUENCE [LARGE SCALE GENOMIC DNA]</scope>
    <source>
        <strain evidence="2 3">DSM 19610</strain>
    </source>
</reference>
<evidence type="ECO:0000259" key="1">
    <source>
        <dbReference type="PROSITE" id="PS51704"/>
    </source>
</evidence>
<dbReference type="InterPro" id="IPR017946">
    <property type="entry name" value="PLC-like_Pdiesterase_TIM-brl"/>
</dbReference>
<name>A0A4V2PGM2_9GAMM</name>
<sequence>MTTENIPWLVAHRGDMREYPENSWPALQAAVEAGACWLEFDIQMCADGTFVLLHDADFRRTGEDTRSVFNLDAADCRDISVHQADKFGDRFKPAVTPLLDEVLTWLSEQTNVRAMVEIKTESLDHFGRENVISTLLETLHGHYDRCVLISFDDTALHLVSHTDPLQIGWVLHRYNDAQRKRAEQLNPDYLICNQKKIPSDEPLWSGTWQWMLYDILDPQQALGWAQRGIRLIETGDITRLIKHPLLARNACRHDV</sequence>
<dbReference type="EMBL" id="SMFX01000001">
    <property type="protein sequence ID" value="TCK17366.1"/>
    <property type="molecule type" value="Genomic_DNA"/>
</dbReference>
<proteinExistence type="predicted"/>
<organism evidence="2 3">
    <name type="scientific">Thiogranum longum</name>
    <dbReference type="NCBI Taxonomy" id="1537524"/>
    <lineage>
        <taxon>Bacteria</taxon>
        <taxon>Pseudomonadati</taxon>
        <taxon>Pseudomonadota</taxon>
        <taxon>Gammaproteobacteria</taxon>
        <taxon>Chromatiales</taxon>
        <taxon>Ectothiorhodospiraceae</taxon>
        <taxon>Thiogranum</taxon>
    </lineage>
</organism>
<dbReference type="OrthoDB" id="9795622at2"/>
<dbReference type="GO" id="GO:0008081">
    <property type="term" value="F:phosphoric diester hydrolase activity"/>
    <property type="evidence" value="ECO:0007669"/>
    <property type="project" value="InterPro"/>
</dbReference>
<protein>
    <submittedName>
        <fullName evidence="2">Glycerophosphoryl diester phosphodiesterase</fullName>
    </submittedName>
</protein>
<dbReference type="PANTHER" id="PTHR46211">
    <property type="entry name" value="GLYCEROPHOSPHORYL DIESTER PHOSPHODIESTERASE"/>
    <property type="match status" value="1"/>
</dbReference>
<keyword evidence="3" id="KW-1185">Reference proteome</keyword>
<dbReference type="PROSITE" id="PS51704">
    <property type="entry name" value="GP_PDE"/>
    <property type="match status" value="1"/>
</dbReference>
<dbReference type="SUPFAM" id="SSF51695">
    <property type="entry name" value="PLC-like phosphodiesterases"/>
    <property type="match status" value="1"/>
</dbReference>
<dbReference type="Proteomes" id="UP000295707">
    <property type="component" value="Unassembled WGS sequence"/>
</dbReference>
<dbReference type="PANTHER" id="PTHR46211:SF8">
    <property type="entry name" value="PHOSPHODIESTERASE"/>
    <property type="match status" value="1"/>
</dbReference>
<dbReference type="GO" id="GO:0006629">
    <property type="term" value="P:lipid metabolic process"/>
    <property type="evidence" value="ECO:0007669"/>
    <property type="project" value="InterPro"/>
</dbReference>
<dbReference type="InterPro" id="IPR030395">
    <property type="entry name" value="GP_PDE_dom"/>
</dbReference>
<dbReference type="AlphaFoldDB" id="A0A4V2PGM2"/>
<dbReference type="RefSeq" id="WP_132971248.1">
    <property type="nucleotide sequence ID" value="NZ_SMFX01000001.1"/>
</dbReference>
<dbReference type="Gene3D" id="3.20.20.190">
    <property type="entry name" value="Phosphatidylinositol (PI) phosphodiesterase"/>
    <property type="match status" value="1"/>
</dbReference>
<evidence type="ECO:0000313" key="2">
    <source>
        <dbReference type="EMBL" id="TCK17366.1"/>
    </source>
</evidence>
<accession>A0A4V2PGM2</accession>